<dbReference type="PANTHER" id="PTHR28627">
    <property type="entry name" value="CYTOCHROME C OXIDASE ASSEMBLY FACTOR 5"/>
    <property type="match status" value="1"/>
</dbReference>
<name>A0A813GZR0_POLGL</name>
<evidence type="ECO:0000256" key="2">
    <source>
        <dbReference type="ARBA" id="ARBA00023157"/>
    </source>
</evidence>
<evidence type="ECO:0000256" key="3">
    <source>
        <dbReference type="SAM" id="MobiDB-lite"/>
    </source>
</evidence>
<comment type="caution">
    <text evidence="4">The sequence shown here is derived from an EMBL/GenBank/DDBJ whole genome shotgun (WGS) entry which is preliminary data.</text>
</comment>
<dbReference type="Pfam" id="PF10203">
    <property type="entry name" value="Pet191_N"/>
    <property type="match status" value="1"/>
</dbReference>
<reference evidence="4" key="1">
    <citation type="submission" date="2021-02" db="EMBL/GenBank/DDBJ databases">
        <authorList>
            <person name="Dougan E. K."/>
            <person name="Rhodes N."/>
            <person name="Thang M."/>
            <person name="Chan C."/>
        </authorList>
    </citation>
    <scope>NUCLEOTIDE SEQUENCE</scope>
</reference>
<dbReference type="GO" id="GO:0005739">
    <property type="term" value="C:mitochondrion"/>
    <property type="evidence" value="ECO:0007669"/>
    <property type="project" value="TreeGrafter"/>
</dbReference>
<dbReference type="GO" id="GO:0033617">
    <property type="term" value="P:mitochondrial respiratory chain complex IV assembly"/>
    <property type="evidence" value="ECO:0007669"/>
    <property type="project" value="TreeGrafter"/>
</dbReference>
<dbReference type="PANTHER" id="PTHR28627:SF1">
    <property type="entry name" value="CYTOCHROME C OXIDASE ASSEMBLY FACTOR 5"/>
    <property type="match status" value="1"/>
</dbReference>
<feature type="compositionally biased region" description="Low complexity" evidence="3">
    <location>
        <begin position="30"/>
        <end position="46"/>
    </location>
</feature>
<protein>
    <recommendedName>
        <fullName evidence="6">Cytochrome c oxidase assembly factor 5</fullName>
    </recommendedName>
</protein>
<evidence type="ECO:0000313" key="4">
    <source>
        <dbReference type="EMBL" id="CAE8630864.1"/>
    </source>
</evidence>
<feature type="region of interest" description="Disordered" evidence="3">
    <location>
        <begin position="1"/>
        <end position="90"/>
    </location>
</feature>
<keyword evidence="2" id="KW-1015">Disulfide bond</keyword>
<dbReference type="Proteomes" id="UP000626109">
    <property type="component" value="Unassembled WGS sequence"/>
</dbReference>
<feature type="compositionally biased region" description="Basic and acidic residues" evidence="3">
    <location>
        <begin position="49"/>
        <end position="69"/>
    </location>
</feature>
<feature type="compositionally biased region" description="Polar residues" evidence="3">
    <location>
        <begin position="18"/>
        <end position="29"/>
    </location>
</feature>
<proteinExistence type="inferred from homology"/>
<evidence type="ECO:0008006" key="6">
    <source>
        <dbReference type="Google" id="ProtNLM"/>
    </source>
</evidence>
<dbReference type="EMBL" id="CAJNNW010000791">
    <property type="protein sequence ID" value="CAE8630864.1"/>
    <property type="molecule type" value="Genomic_DNA"/>
</dbReference>
<comment type="similarity">
    <text evidence="1">Belongs to the PET191 family.</text>
</comment>
<accession>A0A813GZR0</accession>
<evidence type="ECO:0000256" key="1">
    <source>
        <dbReference type="ARBA" id="ARBA00007785"/>
    </source>
</evidence>
<gene>
    <name evidence="4" type="ORF">PGLA2088_LOCUS1059</name>
</gene>
<dbReference type="AlphaFoldDB" id="A0A813GZR0"/>
<dbReference type="InterPro" id="IPR018793">
    <property type="entry name" value="Cyt_c_oxidase_assmbl_Pet191"/>
</dbReference>
<organism evidence="4 5">
    <name type="scientific">Polarella glacialis</name>
    <name type="common">Dinoflagellate</name>
    <dbReference type="NCBI Taxonomy" id="89957"/>
    <lineage>
        <taxon>Eukaryota</taxon>
        <taxon>Sar</taxon>
        <taxon>Alveolata</taxon>
        <taxon>Dinophyceae</taxon>
        <taxon>Suessiales</taxon>
        <taxon>Suessiaceae</taxon>
        <taxon>Polarella</taxon>
    </lineage>
</organism>
<evidence type="ECO:0000313" key="5">
    <source>
        <dbReference type="Proteomes" id="UP000626109"/>
    </source>
</evidence>
<sequence length="158" mass="17517">MGQSGSNVSAGGAAMGQSGPNMSAENTMVSFSQTSEASSSGALSAAPERSCKEGDQERSKRLPPKKEEVWLPPGSFKMDPSKPHRKPANSCTRIREDMLQCYEGTRCYKEGAPFEECLNSNDQEYVSTDCIWLRKGYAQCRRDLLNRNRIWQRGNRAA</sequence>